<proteinExistence type="predicted"/>
<dbReference type="CTD" id="8239137"/>
<dbReference type="Proteomes" id="UP000009046">
    <property type="component" value="Unassembled WGS sequence"/>
</dbReference>
<dbReference type="EMBL" id="AAZO01005752">
    <property type="status" value="NOT_ANNOTATED_CDS"/>
    <property type="molecule type" value="Genomic_DNA"/>
</dbReference>
<name>E0VW51_PEDHC</name>
<dbReference type="EMBL" id="DS235817">
    <property type="protein sequence ID" value="EEB17607.1"/>
    <property type="molecule type" value="Genomic_DNA"/>
</dbReference>
<dbReference type="AlphaFoldDB" id="E0VW51"/>
<evidence type="ECO:0000313" key="4">
    <source>
        <dbReference type="Proteomes" id="UP000009046"/>
    </source>
</evidence>
<evidence type="ECO:0000313" key="2">
    <source>
        <dbReference type="EMBL" id="EEB17607.1"/>
    </source>
</evidence>
<dbReference type="EnsemblMetazoa" id="PHUM474400-RA">
    <property type="protein sequence ID" value="PHUM474400-PA"/>
    <property type="gene ID" value="PHUM474400"/>
</dbReference>
<feature type="region of interest" description="Disordered" evidence="1">
    <location>
        <begin position="39"/>
        <end position="61"/>
    </location>
</feature>
<dbReference type="HOGENOM" id="CLU_2029477_0_0_1"/>
<dbReference type="InParanoid" id="E0VW51"/>
<dbReference type="VEuPathDB" id="VectorBase:PHUM474400"/>
<organism>
    <name type="scientific">Pediculus humanus subsp. corporis</name>
    <name type="common">Body louse</name>
    <dbReference type="NCBI Taxonomy" id="121224"/>
    <lineage>
        <taxon>Eukaryota</taxon>
        <taxon>Metazoa</taxon>
        <taxon>Ecdysozoa</taxon>
        <taxon>Arthropoda</taxon>
        <taxon>Hexapoda</taxon>
        <taxon>Insecta</taxon>
        <taxon>Pterygota</taxon>
        <taxon>Neoptera</taxon>
        <taxon>Paraneoptera</taxon>
        <taxon>Psocodea</taxon>
        <taxon>Troctomorpha</taxon>
        <taxon>Phthiraptera</taxon>
        <taxon>Anoplura</taxon>
        <taxon>Pediculidae</taxon>
        <taxon>Pediculus</taxon>
    </lineage>
</organism>
<accession>E0VW51</accession>
<keyword evidence="4" id="KW-1185">Reference proteome</keyword>
<feature type="compositionally biased region" description="Basic residues" evidence="1">
    <location>
        <begin position="110"/>
        <end position="122"/>
    </location>
</feature>
<gene>
    <name evidence="3" type="primary">8239137</name>
    <name evidence="2" type="ORF">Phum_PHUM474400</name>
</gene>
<sequence length="122" mass="13926">MTNDGNNLLNEDCFHYKRKVPEKKYIYLGTTMFPLTFKESRKTNSDYDDVPDSPPEISSSKIDDLLEIEKMISGSNRKEVFPPPSSSSQSSSVPPVKRQAKISFLDGLPLRKRGKNQPRFKN</sequence>
<reference evidence="3" key="3">
    <citation type="submission" date="2020-05" db="UniProtKB">
        <authorList>
            <consortium name="EnsemblMetazoa"/>
        </authorList>
    </citation>
    <scope>IDENTIFICATION</scope>
    <source>
        <strain evidence="3">USDA</strain>
    </source>
</reference>
<feature type="compositionally biased region" description="Low complexity" evidence="1">
    <location>
        <begin position="86"/>
        <end position="96"/>
    </location>
</feature>
<dbReference type="GeneID" id="8239137"/>
<evidence type="ECO:0000256" key="1">
    <source>
        <dbReference type="SAM" id="MobiDB-lite"/>
    </source>
</evidence>
<protein>
    <submittedName>
        <fullName evidence="2 3">Uncharacterized protein</fullName>
    </submittedName>
</protein>
<dbReference type="RefSeq" id="XP_002430345.1">
    <property type="nucleotide sequence ID" value="XM_002430300.1"/>
</dbReference>
<evidence type="ECO:0000313" key="3">
    <source>
        <dbReference type="EnsemblMetazoa" id="PHUM474400-PA"/>
    </source>
</evidence>
<dbReference type="KEGG" id="phu:Phum_PHUM474400"/>
<reference evidence="2" key="1">
    <citation type="submission" date="2007-04" db="EMBL/GenBank/DDBJ databases">
        <title>Annotation of Pediculus humanus corporis strain USDA.</title>
        <authorList>
            <person name="Kirkness E."/>
            <person name="Hannick L."/>
            <person name="Hass B."/>
            <person name="Bruggner R."/>
            <person name="Lawson D."/>
            <person name="Bidwell S."/>
            <person name="Joardar V."/>
            <person name="Caler E."/>
            <person name="Walenz B."/>
            <person name="Inman J."/>
            <person name="Schobel S."/>
            <person name="Galinsky K."/>
            <person name="Amedeo P."/>
            <person name="Strausberg R."/>
        </authorList>
    </citation>
    <scope>NUCLEOTIDE SEQUENCE</scope>
    <source>
        <strain evidence="2">USDA</strain>
    </source>
</reference>
<reference evidence="2" key="2">
    <citation type="submission" date="2007-04" db="EMBL/GenBank/DDBJ databases">
        <title>The genome of the human body louse.</title>
        <authorList>
            <consortium name="The Human Body Louse Genome Consortium"/>
            <person name="Kirkness E."/>
            <person name="Walenz B."/>
            <person name="Hass B."/>
            <person name="Bruggner R."/>
            <person name="Strausberg R."/>
        </authorList>
    </citation>
    <scope>NUCLEOTIDE SEQUENCE</scope>
    <source>
        <strain evidence="2">USDA</strain>
    </source>
</reference>
<feature type="region of interest" description="Disordered" evidence="1">
    <location>
        <begin position="73"/>
        <end position="122"/>
    </location>
</feature>